<evidence type="ECO:0000256" key="5">
    <source>
        <dbReference type="ARBA" id="ARBA00023163"/>
    </source>
</evidence>
<dbReference type="SMART" id="SM00066">
    <property type="entry name" value="GAL4"/>
    <property type="match status" value="1"/>
</dbReference>
<dbReference type="Pfam" id="PF04082">
    <property type="entry name" value="Fungal_trans"/>
    <property type="match status" value="1"/>
</dbReference>
<dbReference type="PANTHER" id="PTHR47338:SF16">
    <property type="entry name" value="TRANSCRIPTION FACTOR, PUTATIVE (AFU_ORTHOLOGUE AFUA_2G09360)-RELATED"/>
    <property type="match status" value="1"/>
</dbReference>
<evidence type="ECO:0000256" key="6">
    <source>
        <dbReference type="ARBA" id="ARBA00023242"/>
    </source>
</evidence>
<dbReference type="AlphaFoldDB" id="A0A5N6F294"/>
<keyword evidence="9" id="KW-1185">Reference proteome</keyword>
<organism evidence="8 9">
    <name type="scientific">Aspergillus novoparasiticus</name>
    <dbReference type="NCBI Taxonomy" id="986946"/>
    <lineage>
        <taxon>Eukaryota</taxon>
        <taxon>Fungi</taxon>
        <taxon>Dikarya</taxon>
        <taxon>Ascomycota</taxon>
        <taxon>Pezizomycotina</taxon>
        <taxon>Eurotiomycetes</taxon>
        <taxon>Eurotiomycetidae</taxon>
        <taxon>Eurotiales</taxon>
        <taxon>Aspergillaceae</taxon>
        <taxon>Aspergillus</taxon>
        <taxon>Aspergillus subgen. Circumdati</taxon>
    </lineage>
</organism>
<evidence type="ECO:0000256" key="4">
    <source>
        <dbReference type="ARBA" id="ARBA00023125"/>
    </source>
</evidence>
<dbReference type="GO" id="GO:0000981">
    <property type="term" value="F:DNA-binding transcription factor activity, RNA polymerase II-specific"/>
    <property type="evidence" value="ECO:0007669"/>
    <property type="project" value="InterPro"/>
</dbReference>
<keyword evidence="2" id="KW-0479">Metal-binding</keyword>
<dbReference type="CDD" id="cd12148">
    <property type="entry name" value="fungal_TF_MHR"/>
    <property type="match status" value="1"/>
</dbReference>
<dbReference type="InterPro" id="IPR036864">
    <property type="entry name" value="Zn2-C6_fun-type_DNA-bd_sf"/>
</dbReference>
<dbReference type="Proteomes" id="UP000326799">
    <property type="component" value="Unassembled WGS sequence"/>
</dbReference>
<dbReference type="PROSITE" id="PS00463">
    <property type="entry name" value="ZN2_CY6_FUNGAL_1"/>
    <property type="match status" value="1"/>
</dbReference>
<dbReference type="SUPFAM" id="SSF57701">
    <property type="entry name" value="Zn2/Cys6 DNA-binding domain"/>
    <property type="match status" value="1"/>
</dbReference>
<keyword evidence="4" id="KW-0238">DNA-binding</keyword>
<dbReference type="EMBL" id="ML733402">
    <property type="protein sequence ID" value="KAB8223968.1"/>
    <property type="molecule type" value="Genomic_DNA"/>
</dbReference>
<dbReference type="Pfam" id="PF00172">
    <property type="entry name" value="Zn_clus"/>
    <property type="match status" value="1"/>
</dbReference>
<comment type="subcellular location">
    <subcellularLocation>
        <location evidence="1">Nucleus</location>
    </subcellularLocation>
</comment>
<keyword evidence="5" id="KW-0804">Transcription</keyword>
<dbReference type="GO" id="GO:0006351">
    <property type="term" value="P:DNA-templated transcription"/>
    <property type="evidence" value="ECO:0007669"/>
    <property type="project" value="InterPro"/>
</dbReference>
<name>A0A5N6F294_9EURO</name>
<proteinExistence type="predicted"/>
<dbReference type="GO" id="GO:0003677">
    <property type="term" value="F:DNA binding"/>
    <property type="evidence" value="ECO:0007669"/>
    <property type="project" value="UniProtKB-KW"/>
</dbReference>
<protein>
    <submittedName>
        <fullName evidence="8">Fungal-specific transcription factor domain-containing protein</fullName>
    </submittedName>
</protein>
<dbReference type="InterPro" id="IPR050815">
    <property type="entry name" value="TF_fung"/>
</dbReference>
<evidence type="ECO:0000313" key="9">
    <source>
        <dbReference type="Proteomes" id="UP000326799"/>
    </source>
</evidence>
<evidence type="ECO:0000313" key="8">
    <source>
        <dbReference type="EMBL" id="KAB8223968.1"/>
    </source>
</evidence>
<keyword evidence="6" id="KW-0539">Nucleus</keyword>
<evidence type="ECO:0000256" key="1">
    <source>
        <dbReference type="ARBA" id="ARBA00004123"/>
    </source>
</evidence>
<feature type="domain" description="Zn(2)-C6 fungal-type" evidence="7">
    <location>
        <begin position="6"/>
        <end position="38"/>
    </location>
</feature>
<keyword evidence="3" id="KW-0805">Transcription regulation</keyword>
<accession>A0A5N6F294</accession>
<dbReference type="Gene3D" id="4.10.240.10">
    <property type="entry name" value="Zn(2)-C6 fungal-type DNA-binding domain"/>
    <property type="match status" value="1"/>
</dbReference>
<dbReference type="GO" id="GO:0005634">
    <property type="term" value="C:nucleus"/>
    <property type="evidence" value="ECO:0007669"/>
    <property type="project" value="UniProtKB-SubCell"/>
</dbReference>
<dbReference type="GO" id="GO:0008270">
    <property type="term" value="F:zinc ion binding"/>
    <property type="evidence" value="ECO:0007669"/>
    <property type="project" value="InterPro"/>
</dbReference>
<dbReference type="InterPro" id="IPR001138">
    <property type="entry name" value="Zn2Cys6_DnaBD"/>
</dbReference>
<dbReference type="PANTHER" id="PTHR47338">
    <property type="entry name" value="ZN(II)2CYS6 TRANSCRIPTION FACTOR (EUROFUNG)-RELATED"/>
    <property type="match status" value="1"/>
</dbReference>
<evidence type="ECO:0000259" key="7">
    <source>
        <dbReference type="PROSITE" id="PS50048"/>
    </source>
</evidence>
<evidence type="ECO:0000256" key="2">
    <source>
        <dbReference type="ARBA" id="ARBA00022723"/>
    </source>
</evidence>
<reference evidence="8 9" key="1">
    <citation type="submission" date="2019-04" db="EMBL/GenBank/DDBJ databases">
        <title>Fungal friends and foes A comparative genomics study of 23 Aspergillus species from section Flavi.</title>
        <authorList>
            <consortium name="DOE Joint Genome Institute"/>
            <person name="Kjaerbolling I."/>
            <person name="Vesth T.C."/>
            <person name="Frisvad J.C."/>
            <person name="Nybo J.L."/>
            <person name="Theobald S."/>
            <person name="Kildgaard S."/>
            <person name="Petersen T.I."/>
            <person name="Kuo A."/>
            <person name="Sato A."/>
            <person name="Lyhne E.K."/>
            <person name="Kogle M.E."/>
            <person name="Wiebenga A."/>
            <person name="Kun R.S."/>
            <person name="Lubbers R.J."/>
            <person name="Makela M.R."/>
            <person name="Barry K."/>
            <person name="Chovatia M."/>
            <person name="Clum A."/>
            <person name="Daum C."/>
            <person name="Haridas S."/>
            <person name="He G."/>
            <person name="LaButti K."/>
            <person name="Lipzen A."/>
            <person name="Mondo S."/>
            <person name="Pangilinan J."/>
            <person name="Riley R."/>
            <person name="Salamov A."/>
            <person name="Simmons B.A."/>
            <person name="Magnuson J.K."/>
            <person name="Henrissat B."/>
            <person name="Mortensen U.H."/>
            <person name="Larsen T.O."/>
            <person name="De vries R.P."/>
            <person name="Grigoriev I.V."/>
            <person name="Machida M."/>
            <person name="Baker S.E."/>
            <person name="Andersen M.R."/>
        </authorList>
    </citation>
    <scope>NUCLEOTIDE SEQUENCE [LARGE SCALE GENOMIC DNA]</scope>
    <source>
        <strain evidence="8 9">CBS 126849</strain>
    </source>
</reference>
<dbReference type="InterPro" id="IPR007219">
    <property type="entry name" value="XnlR_reg_dom"/>
</dbReference>
<gene>
    <name evidence="8" type="ORF">BDV33DRAFT_200014</name>
</gene>
<evidence type="ECO:0000256" key="3">
    <source>
        <dbReference type="ARBA" id="ARBA00023015"/>
    </source>
</evidence>
<dbReference type="SMART" id="SM00906">
    <property type="entry name" value="Fungal_trans"/>
    <property type="match status" value="1"/>
</dbReference>
<dbReference type="GO" id="GO:0009893">
    <property type="term" value="P:positive regulation of metabolic process"/>
    <property type="evidence" value="ECO:0007669"/>
    <property type="project" value="UniProtKB-ARBA"/>
</dbReference>
<dbReference type="PROSITE" id="PS50048">
    <property type="entry name" value="ZN2_CY6_FUNGAL_2"/>
    <property type="match status" value="1"/>
</dbReference>
<sequence length="526" mass="59992">MRRAKACAACRQRRRRCEVRTQGFPCVYCFDRGLSCTISDTPTKSDSQFEHHYTPESIDTASTAGCDRIQKGNGFSTPQSLCSELTQLYFDYVHDQLHTLFHQPSFMKDLSEGKVTPILIYGIMALSARFSTNSVFSGTDPRERGKNYAKECERLLDWKDVSLTTLHACVLLGAIAITDGNPALENIYYTVACRIAQLLDLPNRQTKSLVEHEINIRTWWTLCMIDVWSSSGVRLPRLLTPTSDVPLPMDEVTFLNISPDQGFLGPIGDPKRSSLLAEMVRLNHILFQINQYNIRASELNLDVQSSLEDVEDLSAQLNTWLEQLPDHMRDTRENLVCYAEQGLGRPFVALYLGYYNYGQMLFYRFLHESLRRSTTRALYYAQKCKDHASNLCEIVYSSSEVPGCDVKYNMVAHVLVIASTIQIHTLLFDGLDANLRVAKSRLEKNFSILTDLVRLWPTLDVCMDRLMAFHTACRESADTSFCMDQWMVRFLVEFANPVDDKRSRPVGEDQWSLAELGILSNQTQNR</sequence>